<evidence type="ECO:0000313" key="2">
    <source>
        <dbReference type="WBParaSite" id="ACAC_0000477601-mRNA-1"/>
    </source>
</evidence>
<dbReference type="STRING" id="6313.A0A0K0D3Y1"/>
<dbReference type="SUPFAM" id="SSF55486">
    <property type="entry name" value="Metalloproteases ('zincins'), catalytic domain"/>
    <property type="match status" value="1"/>
</dbReference>
<evidence type="ECO:0000313" key="1">
    <source>
        <dbReference type="Proteomes" id="UP000035642"/>
    </source>
</evidence>
<reference evidence="2" key="2">
    <citation type="submission" date="2017-02" db="UniProtKB">
        <authorList>
            <consortium name="WormBaseParasite"/>
        </authorList>
    </citation>
    <scope>IDENTIFICATION</scope>
</reference>
<dbReference type="GO" id="GO:0008237">
    <property type="term" value="F:metallopeptidase activity"/>
    <property type="evidence" value="ECO:0007669"/>
    <property type="project" value="InterPro"/>
</dbReference>
<proteinExistence type="predicted"/>
<keyword evidence="1" id="KW-1185">Reference proteome</keyword>
<name>A0A0K0D3Y1_ANGCA</name>
<protein>
    <submittedName>
        <fullName evidence="2">Secreted protein</fullName>
    </submittedName>
</protein>
<sequence>MLTLMHAVNMYAFQLDIRITVVDVVLIHGHNVTLEQFMEWRHTTGHLHGEKASFAFLMPIPFQPTHDLAILVRHRYEGGIAYVNGVCKRTAVGITGV</sequence>
<accession>A0A0K0D3Y1</accession>
<dbReference type="Gene3D" id="3.40.390.10">
    <property type="entry name" value="Collagenase (Catalytic Domain)"/>
    <property type="match status" value="1"/>
</dbReference>
<dbReference type="InterPro" id="IPR024079">
    <property type="entry name" value="MetalloPept_cat_dom_sf"/>
</dbReference>
<dbReference type="WBParaSite" id="ACAC_0000477601-mRNA-1">
    <property type="protein sequence ID" value="ACAC_0000477601-mRNA-1"/>
    <property type="gene ID" value="ACAC_0000477601"/>
</dbReference>
<reference evidence="1" key="1">
    <citation type="submission" date="2012-09" db="EMBL/GenBank/DDBJ databases">
        <authorList>
            <person name="Martin A.A."/>
        </authorList>
    </citation>
    <scope>NUCLEOTIDE SEQUENCE</scope>
</reference>
<dbReference type="Proteomes" id="UP000035642">
    <property type="component" value="Unassembled WGS sequence"/>
</dbReference>
<organism evidence="1 2">
    <name type="scientific">Angiostrongylus cantonensis</name>
    <name type="common">Rat lungworm</name>
    <dbReference type="NCBI Taxonomy" id="6313"/>
    <lineage>
        <taxon>Eukaryota</taxon>
        <taxon>Metazoa</taxon>
        <taxon>Ecdysozoa</taxon>
        <taxon>Nematoda</taxon>
        <taxon>Chromadorea</taxon>
        <taxon>Rhabditida</taxon>
        <taxon>Rhabditina</taxon>
        <taxon>Rhabditomorpha</taxon>
        <taxon>Strongyloidea</taxon>
        <taxon>Metastrongylidae</taxon>
        <taxon>Angiostrongylus</taxon>
    </lineage>
</organism>
<dbReference type="AlphaFoldDB" id="A0A0K0D3Y1"/>